<feature type="compositionally biased region" description="Polar residues" evidence="1">
    <location>
        <begin position="340"/>
        <end position="366"/>
    </location>
</feature>
<feature type="compositionally biased region" description="Low complexity" evidence="1">
    <location>
        <begin position="441"/>
        <end position="456"/>
    </location>
</feature>
<organism evidence="3 4">
    <name type="scientific">Hohenbuehelia grisea</name>
    <dbReference type="NCBI Taxonomy" id="104357"/>
    <lineage>
        <taxon>Eukaryota</taxon>
        <taxon>Fungi</taxon>
        <taxon>Dikarya</taxon>
        <taxon>Basidiomycota</taxon>
        <taxon>Agaricomycotina</taxon>
        <taxon>Agaricomycetes</taxon>
        <taxon>Agaricomycetidae</taxon>
        <taxon>Agaricales</taxon>
        <taxon>Pleurotineae</taxon>
        <taxon>Pleurotaceae</taxon>
        <taxon>Hohenbuehelia</taxon>
    </lineage>
</organism>
<evidence type="ECO:0000313" key="4">
    <source>
        <dbReference type="Proteomes" id="UP001556367"/>
    </source>
</evidence>
<evidence type="ECO:0000256" key="1">
    <source>
        <dbReference type="SAM" id="MobiDB-lite"/>
    </source>
</evidence>
<keyword evidence="4" id="KW-1185">Reference proteome</keyword>
<feature type="compositionally biased region" description="Polar residues" evidence="1">
    <location>
        <begin position="378"/>
        <end position="390"/>
    </location>
</feature>
<feature type="compositionally biased region" description="Basic and acidic residues" evidence="1">
    <location>
        <begin position="474"/>
        <end position="486"/>
    </location>
</feature>
<feature type="compositionally biased region" description="Polar residues" evidence="1">
    <location>
        <begin position="412"/>
        <end position="422"/>
    </location>
</feature>
<comment type="caution">
    <text evidence="3">The sequence shown here is derived from an EMBL/GenBank/DDBJ whole genome shotgun (WGS) entry which is preliminary data.</text>
</comment>
<gene>
    <name evidence="3" type="ORF">HGRIS_005402</name>
</gene>
<keyword evidence="2" id="KW-1133">Transmembrane helix</keyword>
<dbReference type="Proteomes" id="UP001556367">
    <property type="component" value="Unassembled WGS sequence"/>
</dbReference>
<proteinExistence type="predicted"/>
<name>A0ABR3JEZ0_9AGAR</name>
<feature type="region of interest" description="Disordered" evidence="1">
    <location>
        <begin position="334"/>
        <end position="488"/>
    </location>
</feature>
<feature type="transmembrane region" description="Helical" evidence="2">
    <location>
        <begin position="612"/>
        <end position="631"/>
    </location>
</feature>
<protein>
    <submittedName>
        <fullName evidence="3">Uncharacterized protein</fullName>
    </submittedName>
</protein>
<evidence type="ECO:0000313" key="3">
    <source>
        <dbReference type="EMBL" id="KAL0954274.1"/>
    </source>
</evidence>
<keyword evidence="2" id="KW-0472">Membrane</keyword>
<feature type="region of interest" description="Disordered" evidence="1">
    <location>
        <begin position="68"/>
        <end position="95"/>
    </location>
</feature>
<evidence type="ECO:0000256" key="2">
    <source>
        <dbReference type="SAM" id="Phobius"/>
    </source>
</evidence>
<feature type="compositionally biased region" description="Acidic residues" evidence="1">
    <location>
        <begin position="81"/>
        <end position="95"/>
    </location>
</feature>
<dbReference type="EMBL" id="JASNQZ010000008">
    <property type="protein sequence ID" value="KAL0954274.1"/>
    <property type="molecule type" value="Genomic_DNA"/>
</dbReference>
<reference evidence="4" key="1">
    <citation type="submission" date="2024-06" db="EMBL/GenBank/DDBJ databases">
        <title>Multi-omics analyses provide insights into the biosynthesis of the anticancer antibiotic pleurotin in Hohenbuehelia grisea.</title>
        <authorList>
            <person name="Weaver J.A."/>
            <person name="Alberti F."/>
        </authorList>
    </citation>
    <scope>NUCLEOTIDE SEQUENCE [LARGE SCALE GENOMIC DNA]</scope>
    <source>
        <strain evidence="4">T-177</strain>
    </source>
</reference>
<sequence>MLPRSSTHASRSFASKTRTKSLFPEPKLVFLERRLPQYKEARREGSKAVSAFFDKVTCHFLSKFGREQGVYDAPPEPEQQAADEDAWVDGPDSDADEIDQVEADRRNVTFDETRGVMSAWFRNRARSANGQQPIHTEIDALFDDLFSASNSKPRKLTGAHMYSKIFYLERIKADFTRRFKLVQEEATHLGSPVPNELYWRGVVTRELWEMETEEVRQEVEEQVLKHYKLALEAWELGLATNDRETDKPHDVDAAASILQPLADTLSHRCSARVCIFIAGPTVSSEGIQVRSAHAGKTTGYNPRIWPQYDPSGFGKAQASFTEFARVSISFASSGGPGMVSITNPSTNASTGSVGDNGRSSGSNDATMSHADEQRTSNDDTPQASASTSDGALSRAAAAIQFDERPPAPLPDDSSTSNASAPSRASILPTERPPGLLGDESNATNADAANADGDGVAQSPADNPSNDEDSNGVDHQGDEDARPREKLPPYLGDTMEFWKAEGTDAWGKEWCSCIDALLEYERSGGFVEADGRLPSEGRPFQIADWMQAHRLNKFHTIPLDLSFYRDLLQWWRNLQPADRTNRRNQINTVLGFPDPTSSMESWKSLNHHGSNGVYLFIVGLGWFGNIVFNLYTGSDLVSFRDRFSELAEDVAKVLKCLTTLDEACETDKAPEPRRSRSKRKAA</sequence>
<keyword evidence="2" id="KW-0812">Transmembrane</keyword>
<accession>A0ABR3JEZ0</accession>